<dbReference type="Proteomes" id="UP000197470">
    <property type="component" value="Unassembled WGS sequence"/>
</dbReference>
<protein>
    <submittedName>
        <fullName evidence="1">Uncharacterized protein</fullName>
    </submittedName>
</protein>
<comment type="caution">
    <text evidence="1">The sequence shown here is derived from an EMBL/GenBank/DDBJ whole genome shotgun (WGS) entry which is preliminary data.</text>
</comment>
<sequence length="119" mass="14086">MQKMEDLKDNIEVEEEEEIVRKKKKFFNGLCGEAKALIEKFEKEAKLKHKIFTNMVNANGILFVLKWKDDKPFLFPVWNVRENKKIEIEDIKTIAITEDVALLQNIIKKSEEIRATYED</sequence>
<dbReference type="EMBL" id="NHRT01000003">
    <property type="protein sequence ID" value="OWP23733.1"/>
    <property type="molecule type" value="Genomic_DNA"/>
</dbReference>
<evidence type="ECO:0000313" key="1">
    <source>
        <dbReference type="EMBL" id="OWP23733.1"/>
    </source>
</evidence>
<evidence type="ECO:0000313" key="2">
    <source>
        <dbReference type="Proteomes" id="UP000197470"/>
    </source>
</evidence>
<organism evidence="1 2">
    <name type="scientific">Fusobacterium nucleatum subsp. polymorphum</name>
    <name type="common">Fusobacterium polymorphum</name>
    <dbReference type="NCBI Taxonomy" id="76857"/>
    <lineage>
        <taxon>Bacteria</taxon>
        <taxon>Fusobacteriati</taxon>
        <taxon>Fusobacteriota</taxon>
        <taxon>Fusobacteriia</taxon>
        <taxon>Fusobacteriales</taxon>
        <taxon>Fusobacteriaceae</taxon>
        <taxon>Fusobacterium</taxon>
    </lineage>
</organism>
<name>A0A246ECS3_FUSNP</name>
<accession>A0A246ECS3</accession>
<dbReference type="RefSeq" id="WP_088389677.1">
    <property type="nucleotide sequence ID" value="NZ_NHRT01000003.1"/>
</dbReference>
<reference evidence="1 2" key="1">
    <citation type="submission" date="2017-05" db="EMBL/GenBank/DDBJ databases">
        <title>Genome sequencing of Fusobacterium nucleatum subsp. polymorphum KCOM 1001 (=ChDC F119).</title>
        <authorList>
            <person name="Kook J.-K."/>
            <person name="Park S.-N."/>
            <person name="Lim Y.K."/>
            <person name="Roh H."/>
        </authorList>
    </citation>
    <scope>NUCLEOTIDE SEQUENCE [LARGE SCALE GENOMIC DNA]</scope>
    <source>
        <strain evidence="1 2">KCOM 1001</strain>
    </source>
</reference>
<dbReference type="AlphaFoldDB" id="A0A246ECS3"/>
<proteinExistence type="predicted"/>
<gene>
    <name evidence="1" type="ORF">CA839_12255</name>
</gene>